<reference evidence="2" key="1">
    <citation type="submission" date="2019-09" db="EMBL/GenBank/DDBJ databases">
        <authorList>
            <person name="Needham M D."/>
        </authorList>
    </citation>
    <scope>NUCLEOTIDE SEQUENCE</scope>
</reference>
<keyword evidence="1" id="KW-0812">Transmembrane</keyword>
<sequence length="174" mass="20065">MNSNSSIYVTIFIIVLLGINTYLIYESKKTFECPDCNCPACPPLVVCDIPSNQSYVNYLRKTLIDPFLETKDISKFLNENVVFSEKNTLLAIDYEKINAALRGSIDNNRYKINENNLRYMYPKQGDETNFLNTYRLSEFPTPLLTFADTGLYFGYLSSAQSWKIFVDNQVLLKK</sequence>
<name>A0A5E8CM02_9ZZZZ</name>
<dbReference type="EMBL" id="CABVLZ010000002">
    <property type="protein sequence ID" value="VVU94670.1"/>
    <property type="molecule type" value="Genomic_DNA"/>
</dbReference>
<gene>
    <name evidence="2" type="ORF">CPAV1605_395</name>
</gene>
<proteinExistence type="predicted"/>
<evidence type="ECO:0000313" key="2">
    <source>
        <dbReference type="EMBL" id="VVU94670.1"/>
    </source>
</evidence>
<dbReference type="AlphaFoldDB" id="A0A5E8CM02"/>
<feature type="transmembrane region" description="Helical" evidence="1">
    <location>
        <begin position="6"/>
        <end position="25"/>
    </location>
</feature>
<accession>A0A5E8CM02</accession>
<keyword evidence="1" id="KW-1133">Transmembrane helix</keyword>
<keyword evidence="1" id="KW-0472">Membrane</keyword>
<organism evidence="2">
    <name type="scientific">seawater metagenome</name>
    <dbReference type="NCBI Taxonomy" id="1561972"/>
    <lineage>
        <taxon>unclassified sequences</taxon>
        <taxon>metagenomes</taxon>
        <taxon>ecological metagenomes</taxon>
    </lineage>
</organism>
<protein>
    <submittedName>
        <fullName evidence="2">Uncharacterized protein</fullName>
    </submittedName>
</protein>
<evidence type="ECO:0000256" key="1">
    <source>
        <dbReference type="SAM" id="Phobius"/>
    </source>
</evidence>